<dbReference type="InterPro" id="IPR001623">
    <property type="entry name" value="DnaJ_domain"/>
</dbReference>
<protein>
    <recommendedName>
        <fullName evidence="3">Molecular chaperone DnaJ</fullName>
    </recommendedName>
</protein>
<keyword evidence="2" id="KW-1185">Reference proteome</keyword>
<dbReference type="Proteomes" id="UP001157910">
    <property type="component" value="Unassembled WGS sequence"/>
</dbReference>
<proteinExistence type="predicted"/>
<reference evidence="1 2" key="1">
    <citation type="submission" date="2017-05" db="EMBL/GenBank/DDBJ databases">
        <authorList>
            <person name="Varghese N."/>
            <person name="Submissions S."/>
        </authorList>
    </citation>
    <scope>NUCLEOTIDE SEQUENCE [LARGE SCALE GENOMIC DNA]</scope>
    <source>
        <strain evidence="1 2">SM16</strain>
    </source>
</reference>
<dbReference type="InterPro" id="IPR036869">
    <property type="entry name" value="J_dom_sf"/>
</dbReference>
<dbReference type="SUPFAM" id="SSF46565">
    <property type="entry name" value="Chaperone J-domain"/>
    <property type="match status" value="1"/>
</dbReference>
<name>A0ABY1QEL6_9SPHN</name>
<gene>
    <name evidence="1" type="ORF">SAMN06296065_10543</name>
</gene>
<dbReference type="Gene3D" id="1.10.287.110">
    <property type="entry name" value="DnaJ domain"/>
    <property type="match status" value="1"/>
</dbReference>
<evidence type="ECO:0008006" key="3">
    <source>
        <dbReference type="Google" id="ProtNLM"/>
    </source>
</evidence>
<evidence type="ECO:0000313" key="1">
    <source>
        <dbReference type="EMBL" id="SMP69206.1"/>
    </source>
</evidence>
<dbReference type="RefSeq" id="WP_103727951.1">
    <property type="nucleotide sequence ID" value="NZ_FXUI01000005.1"/>
</dbReference>
<accession>A0ABY1QEL6</accession>
<sequence length="94" mass="10574">MIKLLWLLALGCVVWRMVAGRWPWQMRKAAPPSFEAARARALLGIDGDVDRRRILEAHRRRVAQVHPDRGGSSEQVHEANAARDLLLSQLPSDG</sequence>
<evidence type="ECO:0000313" key="2">
    <source>
        <dbReference type="Proteomes" id="UP001157910"/>
    </source>
</evidence>
<dbReference type="EMBL" id="FXUI01000005">
    <property type="protein sequence ID" value="SMP69206.1"/>
    <property type="molecule type" value="Genomic_DNA"/>
</dbReference>
<comment type="caution">
    <text evidence="1">The sequence shown here is derived from an EMBL/GenBank/DDBJ whole genome shotgun (WGS) entry which is preliminary data.</text>
</comment>
<organism evidence="1 2">
    <name type="scientific">Novosphingobium panipatense</name>
    <dbReference type="NCBI Taxonomy" id="428991"/>
    <lineage>
        <taxon>Bacteria</taxon>
        <taxon>Pseudomonadati</taxon>
        <taxon>Pseudomonadota</taxon>
        <taxon>Alphaproteobacteria</taxon>
        <taxon>Sphingomonadales</taxon>
        <taxon>Sphingomonadaceae</taxon>
        <taxon>Novosphingobium</taxon>
    </lineage>
</organism>
<dbReference type="CDD" id="cd06257">
    <property type="entry name" value="DnaJ"/>
    <property type="match status" value="1"/>
</dbReference>